<comment type="caution">
    <text evidence="2">The sequence shown here is derived from an EMBL/GenBank/DDBJ whole genome shotgun (WGS) entry which is preliminary data.</text>
</comment>
<dbReference type="InterPro" id="IPR050064">
    <property type="entry name" value="IGPS_HisA/HisF"/>
</dbReference>
<evidence type="ECO:0008006" key="4">
    <source>
        <dbReference type="Google" id="ProtNLM"/>
    </source>
</evidence>
<dbReference type="InterPro" id="IPR013785">
    <property type="entry name" value="Aldolase_TIM"/>
</dbReference>
<dbReference type="GeneID" id="30196535"/>
<dbReference type="PANTHER" id="PTHR21235">
    <property type="entry name" value="IMIDAZOLE GLYCEROL PHOSPHATE SYNTHASE SUBUNIT HISF/H IGP SYNTHASE SUBUNIT HISF/H"/>
    <property type="match status" value="1"/>
</dbReference>
<dbReference type="EMBL" id="AWGH01000032">
    <property type="protein sequence ID" value="ODN86306.1"/>
    <property type="molecule type" value="Genomic_DNA"/>
</dbReference>
<keyword evidence="1" id="KW-0028">Amino-acid biosynthesis</keyword>
<dbReference type="GO" id="GO:0000105">
    <property type="term" value="P:L-histidine biosynthetic process"/>
    <property type="evidence" value="ECO:0007669"/>
    <property type="project" value="UniProtKB-KW"/>
</dbReference>
<dbReference type="Proteomes" id="UP000094819">
    <property type="component" value="Unassembled WGS sequence"/>
</dbReference>
<keyword evidence="3" id="KW-1185">Reference proteome</keyword>
<name>A0A1E3IEF1_9TREE</name>
<evidence type="ECO:0000313" key="3">
    <source>
        <dbReference type="Proteomes" id="UP000094819"/>
    </source>
</evidence>
<dbReference type="Gene3D" id="3.20.20.70">
    <property type="entry name" value="Aldolase class I"/>
    <property type="match status" value="1"/>
</dbReference>
<protein>
    <recommendedName>
        <fullName evidence="4">Imidazole glycerol phosphate synthase subunit HisF</fullName>
    </recommendedName>
</protein>
<accession>A0A1E3IEF1</accession>
<dbReference type="AlphaFoldDB" id="A0A1E3IEF1"/>
<dbReference type="PANTHER" id="PTHR21235:SF2">
    <property type="entry name" value="IMIDAZOLE GLYCEROL PHOSPHATE SYNTHASE HISHF"/>
    <property type="match status" value="1"/>
</dbReference>
<dbReference type="SUPFAM" id="SSF51366">
    <property type="entry name" value="Ribulose-phoshate binding barrel"/>
    <property type="match status" value="1"/>
</dbReference>
<gene>
    <name evidence="2" type="ORF">L198_07324</name>
</gene>
<dbReference type="Pfam" id="PF00977">
    <property type="entry name" value="His_biosynth"/>
    <property type="match status" value="1"/>
</dbReference>
<dbReference type="RefSeq" id="XP_019028683.1">
    <property type="nucleotide sequence ID" value="XM_019179327.1"/>
</dbReference>
<proteinExistence type="inferred from homology"/>
<reference evidence="2 3" key="1">
    <citation type="submission" date="2016-06" db="EMBL/GenBank/DDBJ databases">
        <title>Evolution of pathogenesis and genome organization in the Tremellales.</title>
        <authorList>
            <person name="Cuomo C."/>
            <person name="Litvintseva A."/>
            <person name="Heitman J."/>
            <person name="Chen Y."/>
            <person name="Sun S."/>
            <person name="Springer D."/>
            <person name="Dromer F."/>
            <person name="Young S."/>
            <person name="Zeng Q."/>
            <person name="Chapman S."/>
            <person name="Gujja S."/>
            <person name="Saif S."/>
            <person name="Birren B."/>
        </authorList>
    </citation>
    <scope>NUCLEOTIDE SEQUENCE [LARGE SCALE GENOMIC DNA]</scope>
    <source>
        <strain evidence="2 3">CBS 7118</strain>
    </source>
</reference>
<keyword evidence="1" id="KW-0368">Histidine biosynthesis</keyword>
<sequence>MERKQKVVVERHAHVAQRQSPNVATNTPCGSIVFHRCILRIGGRAARRGPKGVERLGAGEILLNSVDRDGSGAGFDLDLVKLVKCAVGIPVVSASGAGGPGDFEEVFRETGTEAALAAGIFHRKEVGIDEVNSFLEGSKMAVRNVKP</sequence>
<dbReference type="InterPro" id="IPR011060">
    <property type="entry name" value="RibuloseP-bd_barrel"/>
</dbReference>
<evidence type="ECO:0000313" key="2">
    <source>
        <dbReference type="EMBL" id="ODN86306.1"/>
    </source>
</evidence>
<organism evidence="2 3">
    <name type="scientific">Cryptococcus wingfieldii CBS 7118</name>
    <dbReference type="NCBI Taxonomy" id="1295528"/>
    <lineage>
        <taxon>Eukaryota</taxon>
        <taxon>Fungi</taxon>
        <taxon>Dikarya</taxon>
        <taxon>Basidiomycota</taxon>
        <taxon>Agaricomycotina</taxon>
        <taxon>Tremellomycetes</taxon>
        <taxon>Tremellales</taxon>
        <taxon>Cryptococcaceae</taxon>
        <taxon>Cryptococcus</taxon>
    </lineage>
</organism>
<comment type="similarity">
    <text evidence="1">Belongs to the HisA/HisF family.</text>
</comment>
<dbReference type="InterPro" id="IPR006062">
    <property type="entry name" value="His_biosynth"/>
</dbReference>
<evidence type="ECO:0000256" key="1">
    <source>
        <dbReference type="RuleBase" id="RU003657"/>
    </source>
</evidence>
<dbReference type="OrthoDB" id="10254903at2759"/>
<dbReference type="GO" id="GO:0000107">
    <property type="term" value="F:imidazoleglycerol-phosphate synthase activity"/>
    <property type="evidence" value="ECO:0007669"/>
    <property type="project" value="TreeGrafter"/>
</dbReference>